<dbReference type="InterPro" id="IPR014710">
    <property type="entry name" value="RmlC-like_jellyroll"/>
</dbReference>
<keyword evidence="10" id="KW-1185">Reference proteome</keyword>
<dbReference type="PANTHER" id="PTHR42742">
    <property type="entry name" value="TRANSCRIPTIONAL REPRESSOR MPRA"/>
    <property type="match status" value="1"/>
</dbReference>
<comment type="caution">
    <text evidence="9">The sequence shown here is derived from an EMBL/GenBank/DDBJ whole genome shotgun (WGS) entry which is preliminary data.</text>
</comment>
<sequence>MMKLSPVFKDYLWGGHRLHDELGKDCGAGITAESWELSTHPDGLCRIASGAPAGETLAAWLADHPAALGTRAGGRTDMPILIKLIDAAQNLSVQVHPDDDYARRVEGDAGKTELWYVLDATEGAEVICGVAEELSREELAAKAADGSIVSALRRVPVHRGDALLVRAGTLHGIGAGVLICEIQQASNVTYRVYDYGRVGADGKPRDLHIEKAREVASLVPSEISLGGMARLGFLRGGAGRLLAATEYFTVYEFMVKENLSFAADAASFHALVVTDGMCTLTHGAQRISLARGESAFIPAGLGAYDVAGNGTLLLTHV</sequence>
<feature type="binding site" evidence="5">
    <location>
        <position position="113"/>
    </location>
    <ligand>
        <name>Zn(2+)</name>
        <dbReference type="ChEBI" id="CHEBI:29105"/>
    </ligand>
</feature>
<feature type="binding site" evidence="5">
    <location>
        <position position="171"/>
    </location>
    <ligand>
        <name>Zn(2+)</name>
        <dbReference type="ChEBI" id="CHEBI:29105"/>
    </ligand>
</feature>
<keyword evidence="1 5" id="KW-0479">Metal-binding</keyword>
<dbReference type="GO" id="GO:0004476">
    <property type="term" value="F:mannose-6-phosphate isomerase activity"/>
    <property type="evidence" value="ECO:0007669"/>
    <property type="project" value="InterPro"/>
</dbReference>
<feature type="domain" description="Mannose-6-phosphate isomerase cupin" evidence="8">
    <location>
        <begin position="245"/>
        <end position="317"/>
    </location>
</feature>
<evidence type="ECO:0000256" key="5">
    <source>
        <dbReference type="PIRSR" id="PIRSR036894-1"/>
    </source>
</evidence>
<dbReference type="GO" id="GO:0005975">
    <property type="term" value="P:carbohydrate metabolic process"/>
    <property type="evidence" value="ECO:0007669"/>
    <property type="project" value="InterPro"/>
</dbReference>
<reference evidence="9 10" key="1">
    <citation type="submission" date="2010-08" db="EMBL/GenBank/DDBJ databases">
        <authorList>
            <person name="Weinstock G."/>
            <person name="Sodergren E."/>
            <person name="Clifton S."/>
            <person name="Fulton L."/>
            <person name="Fulton B."/>
            <person name="Courtney L."/>
            <person name="Fronick C."/>
            <person name="Harrison M."/>
            <person name="Strong C."/>
            <person name="Farmer C."/>
            <person name="Delahaunty K."/>
            <person name="Markovic C."/>
            <person name="Hall O."/>
            <person name="Minx P."/>
            <person name="Tomlinson C."/>
            <person name="Mitreva M."/>
            <person name="Hou S."/>
            <person name="Chen J."/>
            <person name="Wollam A."/>
            <person name="Pepin K.H."/>
            <person name="Johnson M."/>
            <person name="Bhonagiri V."/>
            <person name="Zhang X."/>
            <person name="Suruliraj S."/>
            <person name="Warren W."/>
            <person name="Chinwalla A."/>
            <person name="Mardis E.R."/>
            <person name="Wilson R.K."/>
        </authorList>
    </citation>
    <scope>NUCLEOTIDE SEQUENCE [LARGE SCALE GENOMIC DNA]</scope>
    <source>
        <strain evidence="9 10">F0399</strain>
    </source>
</reference>
<dbReference type="InterPro" id="IPR011051">
    <property type="entry name" value="RmlC_Cupin_sf"/>
</dbReference>
<feature type="active site" evidence="6">
    <location>
        <position position="191"/>
    </location>
</feature>
<evidence type="ECO:0000256" key="4">
    <source>
        <dbReference type="ARBA" id="ARBA00030762"/>
    </source>
</evidence>
<organism evidence="9 10">
    <name type="scientific">Selenomonas artemidis F0399</name>
    <dbReference type="NCBI Taxonomy" id="749551"/>
    <lineage>
        <taxon>Bacteria</taxon>
        <taxon>Bacillati</taxon>
        <taxon>Bacillota</taxon>
        <taxon>Negativicutes</taxon>
        <taxon>Selenomonadales</taxon>
        <taxon>Selenomonadaceae</taxon>
        <taxon>Selenomonas</taxon>
    </lineage>
</organism>
<dbReference type="SUPFAM" id="SSF51182">
    <property type="entry name" value="RmlC-like cupins"/>
    <property type="match status" value="1"/>
</dbReference>
<dbReference type="EMBL" id="AECV01000004">
    <property type="protein sequence ID" value="EFW30322.1"/>
    <property type="molecule type" value="Genomic_DNA"/>
</dbReference>
<accession>E7N0H1</accession>
<dbReference type="CDD" id="cd07010">
    <property type="entry name" value="cupin_PMI_type_I_N_bac"/>
    <property type="match status" value="1"/>
</dbReference>
<evidence type="ECO:0000256" key="3">
    <source>
        <dbReference type="ARBA" id="ARBA00029741"/>
    </source>
</evidence>
<dbReference type="PANTHER" id="PTHR42742:SF3">
    <property type="entry name" value="FRUCTOKINASE"/>
    <property type="match status" value="1"/>
</dbReference>
<dbReference type="HOGENOM" id="CLU_020529_0_1_9"/>
<dbReference type="Pfam" id="PF21621">
    <property type="entry name" value="MPI_cupin_dom"/>
    <property type="match status" value="1"/>
</dbReference>
<evidence type="ECO:0000313" key="10">
    <source>
        <dbReference type="Proteomes" id="UP000004633"/>
    </source>
</evidence>
<dbReference type="InterPro" id="IPR051804">
    <property type="entry name" value="Carb_Metab_Reg_Kinase/Isom"/>
</dbReference>
<dbReference type="Pfam" id="PF20511">
    <property type="entry name" value="PMI_typeI_cat"/>
    <property type="match status" value="1"/>
</dbReference>
<gene>
    <name evidence="9" type="primary">manA</name>
    <name evidence="9" type="ORF">HMPREF9555_00471</name>
</gene>
<dbReference type="PIRSF" id="PIRSF036894">
    <property type="entry name" value="PMI_Firm_short"/>
    <property type="match status" value="1"/>
</dbReference>
<comment type="cofactor">
    <cofactor evidence="5">
        <name>Zn(2+)</name>
        <dbReference type="ChEBI" id="CHEBI:29105"/>
    </cofactor>
    <text evidence="5">Binds 1 zinc ion per subunit.</text>
</comment>
<dbReference type="InterPro" id="IPR016305">
    <property type="entry name" value="Mannose-6-P_Isomerase"/>
</dbReference>
<evidence type="ECO:0000256" key="6">
    <source>
        <dbReference type="PIRSR" id="PIRSR036894-2"/>
    </source>
</evidence>
<evidence type="ECO:0000259" key="8">
    <source>
        <dbReference type="Pfam" id="PF21621"/>
    </source>
</evidence>
<keyword evidence="2 5" id="KW-0862">Zinc</keyword>
<dbReference type="InterPro" id="IPR014628">
    <property type="entry name" value="Man6P_isomerase_Firm_short"/>
</dbReference>
<name>E7N0H1_9FIRM</name>
<dbReference type="InterPro" id="IPR049071">
    <property type="entry name" value="MPI_cupin_dom"/>
</dbReference>
<evidence type="ECO:0000313" key="9">
    <source>
        <dbReference type="EMBL" id="EFW30322.1"/>
    </source>
</evidence>
<dbReference type="InterPro" id="IPR046457">
    <property type="entry name" value="PMI_typeI_cat"/>
</dbReference>
<feature type="binding site" evidence="5">
    <location>
        <position position="96"/>
    </location>
    <ligand>
        <name>Zn(2+)</name>
        <dbReference type="ChEBI" id="CHEBI:29105"/>
    </ligand>
</feature>
<proteinExistence type="predicted"/>
<protein>
    <recommendedName>
        <fullName evidence="3">Phosphohexomutase</fullName>
    </recommendedName>
    <alternativeName>
        <fullName evidence="4">Phosphomannose isomerase</fullName>
    </alternativeName>
</protein>
<dbReference type="Proteomes" id="UP000004633">
    <property type="component" value="Unassembled WGS sequence"/>
</dbReference>
<evidence type="ECO:0000256" key="1">
    <source>
        <dbReference type="ARBA" id="ARBA00022723"/>
    </source>
</evidence>
<dbReference type="AlphaFoldDB" id="E7N0H1"/>
<evidence type="ECO:0000256" key="2">
    <source>
        <dbReference type="ARBA" id="ARBA00022833"/>
    </source>
</evidence>
<dbReference type="Gene3D" id="2.60.120.10">
    <property type="entry name" value="Jelly Rolls"/>
    <property type="match status" value="2"/>
</dbReference>
<dbReference type="GO" id="GO:0008270">
    <property type="term" value="F:zinc ion binding"/>
    <property type="evidence" value="ECO:0007669"/>
    <property type="project" value="InterPro"/>
</dbReference>
<feature type="domain" description="Phosphomannose isomerase type I catalytic" evidence="7">
    <location>
        <begin position="1"/>
        <end position="105"/>
    </location>
</feature>
<dbReference type="GO" id="GO:0009298">
    <property type="term" value="P:GDP-mannose biosynthetic process"/>
    <property type="evidence" value="ECO:0007669"/>
    <property type="project" value="InterPro"/>
</dbReference>
<keyword evidence="9" id="KW-0413">Isomerase</keyword>
<evidence type="ECO:0000259" key="7">
    <source>
        <dbReference type="Pfam" id="PF20511"/>
    </source>
</evidence>
<dbReference type="STRING" id="749551.HMPREF9555_00471"/>
<dbReference type="PRINTS" id="PR00714">
    <property type="entry name" value="MAN6PISMRASE"/>
</dbReference>